<evidence type="ECO:0000313" key="3">
    <source>
        <dbReference type="Proteomes" id="UP001233271"/>
    </source>
</evidence>
<feature type="compositionally biased region" description="Low complexity" evidence="1">
    <location>
        <begin position="356"/>
        <end position="377"/>
    </location>
</feature>
<dbReference type="Proteomes" id="UP001233271">
    <property type="component" value="Chromosome 1"/>
</dbReference>
<dbReference type="RefSeq" id="XP_060453564.1">
    <property type="nucleotide sequence ID" value="XM_060596586.1"/>
</dbReference>
<keyword evidence="3" id="KW-1185">Reference proteome</keyword>
<feature type="region of interest" description="Disordered" evidence="1">
    <location>
        <begin position="1"/>
        <end position="465"/>
    </location>
</feature>
<feature type="compositionally biased region" description="Basic and acidic residues" evidence="1">
    <location>
        <begin position="550"/>
        <end position="559"/>
    </location>
</feature>
<dbReference type="AlphaFoldDB" id="A0AA48L298"/>
<proteinExistence type="predicted"/>
<feature type="compositionally biased region" description="Polar residues" evidence="1">
    <location>
        <begin position="346"/>
        <end position="355"/>
    </location>
</feature>
<dbReference type="GeneID" id="85492169"/>
<feature type="compositionally biased region" description="Low complexity" evidence="1">
    <location>
        <begin position="1"/>
        <end position="20"/>
    </location>
</feature>
<reference evidence="2" key="1">
    <citation type="journal article" date="2023" name="BMC Genomics">
        <title>Chromosome-level genome assemblies of Cutaneotrichosporon spp. (Trichosporonales, Basidiomycota) reveal imbalanced evolution between nucleotide sequences and chromosome synteny.</title>
        <authorList>
            <person name="Kobayashi Y."/>
            <person name="Kayamori A."/>
            <person name="Aoki K."/>
            <person name="Shiwa Y."/>
            <person name="Matsutani M."/>
            <person name="Fujita N."/>
            <person name="Sugita T."/>
            <person name="Iwasaki W."/>
            <person name="Tanaka N."/>
            <person name="Takashima M."/>
        </authorList>
    </citation>
    <scope>NUCLEOTIDE SEQUENCE</scope>
    <source>
        <strain evidence="2">HIS019</strain>
    </source>
</reference>
<evidence type="ECO:0000313" key="2">
    <source>
        <dbReference type="EMBL" id="BEI88298.1"/>
    </source>
</evidence>
<feature type="region of interest" description="Disordered" evidence="1">
    <location>
        <begin position="481"/>
        <end position="559"/>
    </location>
</feature>
<feature type="compositionally biased region" description="Low complexity" evidence="1">
    <location>
        <begin position="33"/>
        <end position="56"/>
    </location>
</feature>
<dbReference type="KEGG" id="ccac:CcaHIS019_0110160"/>
<sequence>MVGRFSLPSLPSIPALSDLLDTSPQVFYPPSRPASRSSTTATSAVSSSNVSSCPSSPRRRPVAFPDDRGPSPLPPPPFWAGTAHPHIEAPLGAREKPLSQLPRRQSSLGPPADSQWLSARPSHRRSQSAAPTSFTFAPSTAPPLRVEPRNLHPSSSAISLPPLAENDALNASPSRLMPPPPVDLERRKHNRRWSLIGPAPAERSRRRAQSSVTMTSVPGIGTFVEPPLPERLRRRHSQIVGLPSAPVLSKPPTPVCPTTPRSRRSSIVSLTLSDGMTASPSRAHSSVSVSDVAALATWSEEPSSPSPTRRRDSVSSPSEALRARLRTLSKLEGRECPSTPPRRRNTVTSPHSTNVTPGHGTPATPGSSTPTTSSHSHFPPPSPTPTRRRIMHRHSLSLPVAEESRPTTSRLRQPAQLSMAPGIEHLPHRPRPRPSSMLGLPSPLLASSPGSLVSDTGSSSPTASIESLTLSPAWLNLNLTLSAQQKRSSVSSERSRERDRNDRKRNSISSIASVPVSRRGSHASNYDWRRPPATLSTSRPSVSISDDTDGERFLDFDDI</sequence>
<name>A0AA48L298_9TREE</name>
<protein>
    <submittedName>
        <fullName evidence="2">Uncharacterized protein</fullName>
    </submittedName>
</protein>
<organism evidence="2 3">
    <name type="scientific">Cutaneotrichosporon cavernicola</name>
    <dbReference type="NCBI Taxonomy" id="279322"/>
    <lineage>
        <taxon>Eukaryota</taxon>
        <taxon>Fungi</taxon>
        <taxon>Dikarya</taxon>
        <taxon>Basidiomycota</taxon>
        <taxon>Agaricomycotina</taxon>
        <taxon>Tremellomycetes</taxon>
        <taxon>Trichosporonales</taxon>
        <taxon>Trichosporonaceae</taxon>
        <taxon>Cutaneotrichosporon</taxon>
    </lineage>
</organism>
<feature type="compositionally biased region" description="Polar residues" evidence="1">
    <location>
        <begin position="265"/>
        <end position="276"/>
    </location>
</feature>
<dbReference type="PROSITE" id="PS00018">
    <property type="entry name" value="EF_HAND_1"/>
    <property type="match status" value="1"/>
</dbReference>
<evidence type="ECO:0000256" key="1">
    <source>
        <dbReference type="SAM" id="MobiDB-lite"/>
    </source>
</evidence>
<feature type="compositionally biased region" description="Low complexity" evidence="1">
    <location>
        <begin position="278"/>
        <end position="307"/>
    </location>
</feature>
<gene>
    <name evidence="2" type="ORF">CcaverHIS019_0110160</name>
</gene>
<feature type="compositionally biased region" description="Low complexity" evidence="1">
    <location>
        <begin position="434"/>
        <end position="452"/>
    </location>
</feature>
<accession>A0AA48L298</accession>
<dbReference type="EMBL" id="AP028212">
    <property type="protein sequence ID" value="BEI88298.1"/>
    <property type="molecule type" value="Genomic_DNA"/>
</dbReference>
<feature type="compositionally biased region" description="Polar residues" evidence="1">
    <location>
        <begin position="534"/>
        <end position="545"/>
    </location>
</feature>
<feature type="compositionally biased region" description="Basic residues" evidence="1">
    <location>
        <begin position="386"/>
        <end position="395"/>
    </location>
</feature>
<dbReference type="InterPro" id="IPR018247">
    <property type="entry name" value="EF_Hand_1_Ca_BS"/>
</dbReference>
<feature type="compositionally biased region" description="Low complexity" evidence="1">
    <location>
        <begin position="153"/>
        <end position="164"/>
    </location>
</feature>
<feature type="compositionally biased region" description="Polar residues" evidence="1">
    <location>
        <begin position="127"/>
        <end position="138"/>
    </location>
</feature>
<feature type="compositionally biased region" description="Basic and acidic residues" evidence="1">
    <location>
        <begin position="493"/>
        <end position="505"/>
    </location>
</feature>
<feature type="compositionally biased region" description="Polar residues" evidence="1">
    <location>
        <begin position="453"/>
        <end position="465"/>
    </location>
</feature>